<name>A0ABW2UCU6_9BACT</name>
<dbReference type="EMBL" id="JBHTEK010000001">
    <property type="protein sequence ID" value="MFC7670154.1"/>
    <property type="molecule type" value="Genomic_DNA"/>
</dbReference>
<protein>
    <recommendedName>
        <fullName evidence="4">DUF5518 domain-containing protein</fullName>
    </recommendedName>
</protein>
<evidence type="ECO:0000256" key="1">
    <source>
        <dbReference type="SAM" id="Phobius"/>
    </source>
</evidence>
<evidence type="ECO:0008006" key="4">
    <source>
        <dbReference type="Google" id="ProtNLM"/>
    </source>
</evidence>
<accession>A0ABW2UCU6</accession>
<gene>
    <name evidence="2" type="ORF">ACFQT0_24365</name>
</gene>
<keyword evidence="1" id="KW-0472">Membrane</keyword>
<proteinExistence type="predicted"/>
<keyword evidence="1" id="KW-0812">Transmembrane</keyword>
<evidence type="ECO:0000313" key="2">
    <source>
        <dbReference type="EMBL" id="MFC7670154.1"/>
    </source>
</evidence>
<organism evidence="2 3">
    <name type="scientific">Hymenobacter humi</name>
    <dbReference type="NCBI Taxonomy" id="1411620"/>
    <lineage>
        <taxon>Bacteria</taxon>
        <taxon>Pseudomonadati</taxon>
        <taxon>Bacteroidota</taxon>
        <taxon>Cytophagia</taxon>
        <taxon>Cytophagales</taxon>
        <taxon>Hymenobacteraceae</taxon>
        <taxon>Hymenobacter</taxon>
    </lineage>
</organism>
<sequence>MPYFFILVFFLLFLLSMLAAAGVLFFTRFRRAAPYVLGAALGSVPGFVGANALLFYGLTHLPNNPAQGSLAVPGTLSTLVGIAAVGALILVPVVVSGIGVVLGAIAGMYTAWRITRKKEGLSTSGG</sequence>
<comment type="caution">
    <text evidence="2">The sequence shown here is derived from an EMBL/GenBank/DDBJ whole genome shotgun (WGS) entry which is preliminary data.</text>
</comment>
<dbReference type="Proteomes" id="UP001596513">
    <property type="component" value="Unassembled WGS sequence"/>
</dbReference>
<keyword evidence="3" id="KW-1185">Reference proteome</keyword>
<evidence type="ECO:0000313" key="3">
    <source>
        <dbReference type="Proteomes" id="UP001596513"/>
    </source>
</evidence>
<dbReference type="RefSeq" id="WP_380205617.1">
    <property type="nucleotide sequence ID" value="NZ_JBHTEK010000001.1"/>
</dbReference>
<feature type="transmembrane region" description="Helical" evidence="1">
    <location>
        <begin position="76"/>
        <end position="109"/>
    </location>
</feature>
<keyword evidence="1" id="KW-1133">Transmembrane helix</keyword>
<feature type="transmembrane region" description="Helical" evidence="1">
    <location>
        <begin position="33"/>
        <end position="56"/>
    </location>
</feature>
<feature type="transmembrane region" description="Helical" evidence="1">
    <location>
        <begin position="6"/>
        <end position="26"/>
    </location>
</feature>
<reference evidence="3" key="1">
    <citation type="journal article" date="2019" name="Int. J. Syst. Evol. Microbiol.">
        <title>The Global Catalogue of Microorganisms (GCM) 10K type strain sequencing project: providing services to taxonomists for standard genome sequencing and annotation.</title>
        <authorList>
            <consortium name="The Broad Institute Genomics Platform"/>
            <consortium name="The Broad Institute Genome Sequencing Center for Infectious Disease"/>
            <person name="Wu L."/>
            <person name="Ma J."/>
        </authorList>
    </citation>
    <scope>NUCLEOTIDE SEQUENCE [LARGE SCALE GENOMIC DNA]</scope>
    <source>
        <strain evidence="3">JCM 19635</strain>
    </source>
</reference>